<evidence type="ECO:0000313" key="1">
    <source>
        <dbReference type="EMBL" id="QXI51537.1"/>
    </source>
</evidence>
<keyword evidence="2" id="KW-1185">Reference proteome</keyword>
<sequence length="165" mass="19244">MRQISVNAKPLRGLHRRLRSIERWASNFEGNFYPRQDGYRYSNWKIPVHELLVEGDQARIEVQAFCVQQLLEAAAHISRAADRSEGYYRVACLLTWPWLFESEVTIFYDKDYYLGFLSDANALAPQRISDKLALHVPPNFIEHGRNVVHPENNITVQWWCIGEPA</sequence>
<proteinExistence type="predicted"/>
<organism evidence="1 2">
    <name type="scientific">Pseudomonas canavaninivorans</name>
    <dbReference type="NCBI Taxonomy" id="2842348"/>
    <lineage>
        <taxon>Bacteria</taxon>
        <taxon>Pseudomonadati</taxon>
        <taxon>Pseudomonadota</taxon>
        <taxon>Gammaproteobacteria</taxon>
        <taxon>Pseudomonadales</taxon>
        <taxon>Pseudomonadaceae</taxon>
        <taxon>Pseudomonas</taxon>
    </lineage>
</organism>
<name>A0ABX8Q9R6_PSECO</name>
<protein>
    <submittedName>
        <fullName evidence="1">DUF3916 domain-containing protein</fullName>
    </submittedName>
</protein>
<dbReference type="Proteomes" id="UP000824066">
    <property type="component" value="Chromosome"/>
</dbReference>
<accession>A0ABX8Q9R6</accession>
<dbReference type="InterPro" id="IPR025075">
    <property type="entry name" value="DUF3916"/>
</dbReference>
<reference evidence="1 2" key="1">
    <citation type="journal article" date="2021" name="Microorganisms">
        <title>The Ever-Expanding Pseudomonas Genus: Description of 43 New Species and Partition of the Pseudomonas putida Group.</title>
        <authorList>
            <person name="Girard L."/>
            <person name="Lood C."/>
            <person name="Hofte M."/>
            <person name="Vandamme P."/>
            <person name="Rokni-Zadeh H."/>
            <person name="van Noort V."/>
            <person name="Lavigne R."/>
            <person name="De Mot R."/>
        </authorList>
    </citation>
    <scope>NUCLEOTIDE SEQUENCE [LARGE SCALE GENOMIC DNA]</scope>
    <source>
        <strain evidence="1 2">SWRI17</strain>
    </source>
</reference>
<dbReference type="Pfam" id="PF13079">
    <property type="entry name" value="DUF3916"/>
    <property type="match status" value="1"/>
</dbReference>
<evidence type="ECO:0000313" key="2">
    <source>
        <dbReference type="Proteomes" id="UP000824066"/>
    </source>
</evidence>
<dbReference type="EMBL" id="CP077080">
    <property type="protein sequence ID" value="QXI51537.1"/>
    <property type="molecule type" value="Genomic_DNA"/>
</dbReference>
<dbReference type="RefSeq" id="WP_217859869.1">
    <property type="nucleotide sequence ID" value="NZ_CP077080.1"/>
</dbReference>
<gene>
    <name evidence="1" type="ORF">KSS97_18570</name>
</gene>